<keyword evidence="8" id="KW-0342">GTP-binding</keyword>
<evidence type="ECO:0000256" key="6">
    <source>
        <dbReference type="ARBA" id="ARBA00022946"/>
    </source>
</evidence>
<organism evidence="14">
    <name type="scientific">Compsopogon caeruleus</name>
    <dbReference type="NCBI Taxonomy" id="31354"/>
    <lineage>
        <taxon>Eukaryota</taxon>
        <taxon>Rhodophyta</taxon>
        <taxon>Compsopogonophyceae</taxon>
        <taxon>Compsopogonales</taxon>
        <taxon>Compsopogonaceae</taxon>
        <taxon>Compsopogon</taxon>
    </lineage>
</organism>
<keyword evidence="7" id="KW-0496">Mitochondrion</keyword>
<name>A0A7S1XF18_9RHOD</name>
<dbReference type="NCBIfam" id="TIGR00487">
    <property type="entry name" value="IF-2"/>
    <property type="match status" value="1"/>
</dbReference>
<dbReference type="PROSITE" id="PS01176">
    <property type="entry name" value="IF2"/>
    <property type="match status" value="1"/>
</dbReference>
<dbReference type="InterPro" id="IPR015760">
    <property type="entry name" value="TIF_IF2"/>
</dbReference>
<dbReference type="InterPro" id="IPR000795">
    <property type="entry name" value="T_Tr_GTP-bd_dom"/>
</dbReference>
<dbReference type="PROSITE" id="PS51722">
    <property type="entry name" value="G_TR_2"/>
    <property type="match status" value="1"/>
</dbReference>
<dbReference type="SUPFAM" id="SSF52156">
    <property type="entry name" value="Initiation factor IF2/eIF5b, domain 3"/>
    <property type="match status" value="1"/>
</dbReference>
<evidence type="ECO:0000313" key="14">
    <source>
        <dbReference type="EMBL" id="CAD9235303.1"/>
    </source>
</evidence>
<keyword evidence="4" id="KW-0547">Nucleotide-binding</keyword>
<dbReference type="SUPFAM" id="SSF50447">
    <property type="entry name" value="Translation proteins"/>
    <property type="match status" value="2"/>
</dbReference>
<dbReference type="CDD" id="cd03702">
    <property type="entry name" value="IF2_mtIF2_II"/>
    <property type="match status" value="1"/>
</dbReference>
<evidence type="ECO:0000259" key="13">
    <source>
        <dbReference type="PROSITE" id="PS51722"/>
    </source>
</evidence>
<dbReference type="GO" id="GO:0003924">
    <property type="term" value="F:GTPase activity"/>
    <property type="evidence" value="ECO:0007669"/>
    <property type="project" value="InterPro"/>
</dbReference>
<reference evidence="14" key="1">
    <citation type="submission" date="2021-01" db="EMBL/GenBank/DDBJ databases">
        <authorList>
            <person name="Corre E."/>
            <person name="Pelletier E."/>
            <person name="Niang G."/>
            <person name="Scheremetjew M."/>
            <person name="Finn R."/>
            <person name="Kale V."/>
            <person name="Holt S."/>
            <person name="Cochrane G."/>
            <person name="Meng A."/>
            <person name="Brown T."/>
            <person name="Cohen L."/>
        </authorList>
    </citation>
    <scope>NUCLEOTIDE SEQUENCE</scope>
    <source>
        <strain evidence="14">SAG 36.94</strain>
    </source>
</reference>
<dbReference type="PANTHER" id="PTHR43381">
    <property type="entry name" value="TRANSLATION INITIATION FACTOR IF-2-RELATED"/>
    <property type="match status" value="1"/>
</dbReference>
<dbReference type="NCBIfam" id="TIGR00231">
    <property type="entry name" value="small_GTP"/>
    <property type="match status" value="1"/>
</dbReference>
<evidence type="ECO:0000256" key="5">
    <source>
        <dbReference type="ARBA" id="ARBA00022917"/>
    </source>
</evidence>
<dbReference type="InterPro" id="IPR053905">
    <property type="entry name" value="EF-G-like_DII"/>
</dbReference>
<protein>
    <recommendedName>
        <fullName evidence="10">Translation initiation factor IF-2, chloroplastic</fullName>
    </recommendedName>
    <alternativeName>
        <fullName evidence="11">Translation initiation factor IF-2, mitochondrial</fullName>
    </alternativeName>
</protein>
<dbReference type="HAMAP" id="MF_00100_B">
    <property type="entry name" value="IF_2_B"/>
    <property type="match status" value="1"/>
</dbReference>
<dbReference type="GO" id="GO:0005525">
    <property type="term" value="F:GTP binding"/>
    <property type="evidence" value="ECO:0007669"/>
    <property type="project" value="UniProtKB-KW"/>
</dbReference>
<evidence type="ECO:0000256" key="7">
    <source>
        <dbReference type="ARBA" id="ARBA00023128"/>
    </source>
</evidence>
<dbReference type="AlphaFoldDB" id="A0A7S1XF18"/>
<dbReference type="FunFam" id="3.40.50.300:FF:000019">
    <property type="entry name" value="Translation initiation factor IF-2"/>
    <property type="match status" value="1"/>
</dbReference>
<sequence length="701" mass="76007">MSVGGIGRWCSGIENSVWLSLFGRATSVAGSMRWVTTRASRQWKESDSRGWDREVEREEDEDDRNEPVKRRRGRRKERLDEVERVAGGGGRQRSSHRRWERETSRATRLCRLRGQVLSLVDGESLSVAALARRLSARVEDVAAAAKGIGLDLSTERQISCEEVEILASELGISVEKKPAIDVDVYLTKSSEVKNYPLLPRRPPIVSVMGHVDHGKTTLLDALRGSSVAKSEVGGITQSIGAFPVQLHGERITFLDTPGHEAFSQMRARGVNVTDITILVVAADDGVMPQTIEAANHARAAQCPVIVAINKIDSPGADSGKVRSQLLAEAGIHVEDLGGDIQCVDVSAIHKHGLTELTEAVLLQAELLDLRADPGAAGEAICVESFLDPKRGPVVNCVVQWGTLQVGQHAASGTTHGRIRSMAGHNGQSLKEAGPSAPVSIVGLKDCPAAGSTLIQVDSEIRAKEIVNFRQSQLHVEQPSSLTKDSDVGEEPLNIVVKAKVSGSAEAVSSAIERMSSPTMPLRVIHQGPGGVTKSDVFLAKACEAVILGFDIKIPNEIREQANFQGVPIRAHRLIYKLIEDIPNVYNMKRGPKTQEVIRGVASVQKIFDYDVSKDTTLKIAGCRVEQGTISRKCKVRVVRGVEQAIDHEGLVQTLKRYKDDVDSVTQGQECGICILNYGGIQPGDMIEAYDVVPIDYSETSQ</sequence>
<feature type="region of interest" description="Disordered" evidence="12">
    <location>
        <begin position="46"/>
        <end position="100"/>
    </location>
</feature>
<proteinExistence type="inferred from homology"/>
<dbReference type="InterPro" id="IPR009000">
    <property type="entry name" value="Transl_B-barrel_sf"/>
</dbReference>
<dbReference type="InterPro" id="IPR000178">
    <property type="entry name" value="TF_IF2_bacterial-like"/>
</dbReference>
<dbReference type="EMBL" id="HBGH01013187">
    <property type="protein sequence ID" value="CAD9235303.1"/>
    <property type="molecule type" value="Transcribed_RNA"/>
</dbReference>
<evidence type="ECO:0000256" key="12">
    <source>
        <dbReference type="SAM" id="MobiDB-lite"/>
    </source>
</evidence>
<dbReference type="InterPro" id="IPR023115">
    <property type="entry name" value="TIF_IF2_dom3"/>
</dbReference>
<dbReference type="FunFam" id="3.40.50.10050:FF:000001">
    <property type="entry name" value="Translation initiation factor IF-2"/>
    <property type="match status" value="1"/>
</dbReference>
<evidence type="ECO:0000256" key="1">
    <source>
        <dbReference type="ARBA" id="ARBA00004173"/>
    </source>
</evidence>
<dbReference type="Gene3D" id="3.40.50.10050">
    <property type="entry name" value="Translation initiation factor IF- 2, domain 3"/>
    <property type="match status" value="1"/>
</dbReference>
<keyword evidence="5" id="KW-0648">Protein biosynthesis</keyword>
<dbReference type="PANTHER" id="PTHR43381:SF20">
    <property type="entry name" value="TRANSLATION INITIATION FACTOR IF-2, MITOCHONDRIAL"/>
    <property type="match status" value="1"/>
</dbReference>
<dbReference type="InterPro" id="IPR036925">
    <property type="entry name" value="TIF_IF2_dom3_sf"/>
</dbReference>
<comment type="subcellular location">
    <subcellularLocation>
        <location evidence="1">Mitochondrion</location>
    </subcellularLocation>
</comment>
<dbReference type="InterPro" id="IPR027417">
    <property type="entry name" value="P-loop_NTPase"/>
</dbReference>
<dbReference type="CDD" id="cd03692">
    <property type="entry name" value="mtIF2_IVc"/>
    <property type="match status" value="1"/>
</dbReference>
<evidence type="ECO:0000256" key="2">
    <source>
        <dbReference type="ARBA" id="ARBA00007733"/>
    </source>
</evidence>
<evidence type="ECO:0000256" key="11">
    <source>
        <dbReference type="ARBA" id="ARBA00044200"/>
    </source>
</evidence>
<evidence type="ECO:0000256" key="9">
    <source>
        <dbReference type="ARBA" id="ARBA00025162"/>
    </source>
</evidence>
<evidence type="ECO:0000256" key="3">
    <source>
        <dbReference type="ARBA" id="ARBA00022540"/>
    </source>
</evidence>
<dbReference type="InterPro" id="IPR005225">
    <property type="entry name" value="Small_GTP-bd"/>
</dbReference>
<dbReference type="Pfam" id="PF11987">
    <property type="entry name" value="IF-2"/>
    <property type="match status" value="1"/>
</dbReference>
<evidence type="ECO:0000256" key="10">
    <source>
        <dbReference type="ARBA" id="ARBA00044105"/>
    </source>
</evidence>
<dbReference type="Pfam" id="PF22042">
    <property type="entry name" value="EF-G_D2"/>
    <property type="match status" value="1"/>
</dbReference>
<dbReference type="Gene3D" id="3.40.50.300">
    <property type="entry name" value="P-loop containing nucleotide triphosphate hydrolases"/>
    <property type="match status" value="1"/>
</dbReference>
<dbReference type="GO" id="GO:0005739">
    <property type="term" value="C:mitochondrion"/>
    <property type="evidence" value="ECO:0007669"/>
    <property type="project" value="UniProtKB-SubCell"/>
</dbReference>
<dbReference type="SUPFAM" id="SSF52540">
    <property type="entry name" value="P-loop containing nucleoside triphosphate hydrolases"/>
    <property type="match status" value="1"/>
</dbReference>
<feature type="compositionally biased region" description="Basic and acidic residues" evidence="12">
    <location>
        <begin position="46"/>
        <end position="56"/>
    </location>
</feature>
<dbReference type="Pfam" id="PF00009">
    <property type="entry name" value="GTP_EFTU"/>
    <property type="match status" value="1"/>
</dbReference>
<accession>A0A7S1XF18</accession>
<feature type="domain" description="Tr-type G" evidence="13">
    <location>
        <begin position="200"/>
        <end position="370"/>
    </location>
</feature>
<evidence type="ECO:0000256" key="4">
    <source>
        <dbReference type="ARBA" id="ARBA00022741"/>
    </source>
</evidence>
<dbReference type="CDD" id="cd01887">
    <property type="entry name" value="IF2_eIF5B"/>
    <property type="match status" value="1"/>
</dbReference>
<gene>
    <name evidence="14" type="ORF">CCAE0312_LOCUS7394</name>
</gene>
<keyword evidence="6" id="KW-0809">Transit peptide</keyword>
<comment type="similarity">
    <text evidence="2">Belongs to the TRAFAC class translation factor GTPase superfamily. Classic translation factor GTPase family. IF-2 subfamily.</text>
</comment>
<dbReference type="GO" id="GO:0003743">
    <property type="term" value="F:translation initiation factor activity"/>
    <property type="evidence" value="ECO:0007669"/>
    <property type="project" value="UniProtKB-KW"/>
</dbReference>
<dbReference type="InterPro" id="IPR044145">
    <property type="entry name" value="IF2_II"/>
</dbReference>
<dbReference type="FunFam" id="2.40.30.10:FF:000008">
    <property type="entry name" value="Translation initiation factor IF-2"/>
    <property type="match status" value="1"/>
</dbReference>
<comment type="function">
    <text evidence="9">One of the essential components for the initiation of protein synthesis. Protects formylmethionyl-tRNA from spontaneous hydrolysis and promotes its binding to the 30S ribosomal subunits. Also involved in the hydrolysis of GTP during the formation of the 70S ribosomal complex.</text>
</comment>
<keyword evidence="3" id="KW-0396">Initiation factor</keyword>
<dbReference type="Gene3D" id="2.40.30.10">
    <property type="entry name" value="Translation factors"/>
    <property type="match status" value="2"/>
</dbReference>
<evidence type="ECO:0000256" key="8">
    <source>
        <dbReference type="ARBA" id="ARBA00023134"/>
    </source>
</evidence>